<evidence type="ECO:0000313" key="1">
    <source>
        <dbReference type="EMBL" id="PRY52516.1"/>
    </source>
</evidence>
<dbReference type="OrthoDB" id="4867801at2"/>
<name>A0A2T0U3M7_9MICO</name>
<proteinExistence type="predicted"/>
<dbReference type="Proteomes" id="UP000237822">
    <property type="component" value="Unassembled WGS sequence"/>
</dbReference>
<reference evidence="1 2" key="1">
    <citation type="submission" date="2018-03" db="EMBL/GenBank/DDBJ databases">
        <title>Genomic Encyclopedia of Archaeal and Bacterial Type Strains, Phase II (KMG-II): from individual species to whole genera.</title>
        <authorList>
            <person name="Goeker M."/>
        </authorList>
    </citation>
    <scope>NUCLEOTIDE SEQUENCE [LARGE SCALE GENOMIC DNA]</scope>
    <source>
        <strain evidence="1 2">ATCC BAA-1496</strain>
    </source>
</reference>
<dbReference type="RefSeq" id="WP_106298796.1">
    <property type="nucleotide sequence ID" value="NZ_PVTI01000032.1"/>
</dbReference>
<protein>
    <submittedName>
        <fullName evidence="1">Uncharacterized protein</fullName>
    </submittedName>
</protein>
<sequence>MRPIANPALENLHQRTRAMLTAIDDAPLERIDHGHYQHYYEELRHLVEEWITATSAKPLALPRRTWVITRHGVVVGVCTTDTVTALTAGIPDLTVTPITPCSSAIEDLRARWSNDPPPARRARER</sequence>
<evidence type="ECO:0000313" key="2">
    <source>
        <dbReference type="Proteomes" id="UP000237822"/>
    </source>
</evidence>
<accession>A0A2T0U3M7</accession>
<comment type="caution">
    <text evidence="1">The sequence shown here is derived from an EMBL/GenBank/DDBJ whole genome shotgun (WGS) entry which is preliminary data.</text>
</comment>
<dbReference type="EMBL" id="PVTI01000032">
    <property type="protein sequence ID" value="PRY52516.1"/>
    <property type="molecule type" value="Genomic_DNA"/>
</dbReference>
<dbReference type="AlphaFoldDB" id="A0A2T0U3M7"/>
<gene>
    <name evidence="1" type="ORF">BCF74_13210</name>
</gene>
<organism evidence="1 2">
    <name type="scientific">Knoellia remsis</name>
    <dbReference type="NCBI Taxonomy" id="407159"/>
    <lineage>
        <taxon>Bacteria</taxon>
        <taxon>Bacillati</taxon>
        <taxon>Actinomycetota</taxon>
        <taxon>Actinomycetes</taxon>
        <taxon>Micrococcales</taxon>
        <taxon>Intrasporangiaceae</taxon>
        <taxon>Knoellia</taxon>
    </lineage>
</organism>
<keyword evidence="2" id="KW-1185">Reference proteome</keyword>